<dbReference type="Proteomes" id="UP000199758">
    <property type="component" value="Unassembled WGS sequence"/>
</dbReference>
<organism evidence="3 4">
    <name type="scientific">Hydrocarboniphaga daqingensis</name>
    <dbReference type="NCBI Taxonomy" id="490188"/>
    <lineage>
        <taxon>Bacteria</taxon>
        <taxon>Pseudomonadati</taxon>
        <taxon>Pseudomonadota</taxon>
        <taxon>Gammaproteobacteria</taxon>
        <taxon>Nevskiales</taxon>
        <taxon>Nevskiaceae</taxon>
        <taxon>Hydrocarboniphaga</taxon>
    </lineage>
</organism>
<dbReference type="OrthoDB" id="5292716at2"/>
<sequence length="270" mass="29331">MQPIKIKTLLAVVLPWVCSATVGAAEDDAAASPADAAVQTAAEVADAPPSTPPPWWGEASAGVLTTSGNSETRTANGKFTLDYQRADWRNALLLQALLAADDGQTTGERYLLTNKVDYTFFEQNYFFAALDFEKDLFGGIRQRTSQTLGLGRHLLTGPAHRLDVELGAGARQQQEQDSLDKDRDLIGRFGLDYQYRINDNSGVRQTVKVESGEANTFTQSVTELKLYVIGNLFTSIMLTVQNNSSVDPGVKHTDSTTALNFSYAFGNKPG</sequence>
<gene>
    <name evidence="3" type="ORF">SAMN04488068_1248</name>
</gene>
<feature type="region of interest" description="Disordered" evidence="1">
    <location>
        <begin position="36"/>
        <end position="71"/>
    </location>
</feature>
<proteinExistence type="predicted"/>
<dbReference type="InterPro" id="IPR007433">
    <property type="entry name" value="DUF481"/>
</dbReference>
<reference evidence="3 4" key="1">
    <citation type="submission" date="2016-11" db="EMBL/GenBank/DDBJ databases">
        <authorList>
            <person name="Jaros S."/>
            <person name="Januszkiewicz K."/>
            <person name="Wedrychowicz H."/>
        </authorList>
    </citation>
    <scope>NUCLEOTIDE SEQUENCE [LARGE SCALE GENOMIC DNA]</scope>
    <source>
        <strain evidence="3 4">CGMCC 1.7049</strain>
    </source>
</reference>
<dbReference type="Pfam" id="PF04338">
    <property type="entry name" value="DUF481"/>
    <property type="match status" value="1"/>
</dbReference>
<keyword evidence="2" id="KW-0732">Signal</keyword>
<feature type="chain" id="PRO_5012229073" evidence="2">
    <location>
        <begin position="25"/>
        <end position="270"/>
    </location>
</feature>
<dbReference type="AlphaFoldDB" id="A0A1M5M3X0"/>
<accession>A0A1M5M3X0</accession>
<keyword evidence="4" id="KW-1185">Reference proteome</keyword>
<name>A0A1M5M3X0_9GAMM</name>
<evidence type="ECO:0000313" key="4">
    <source>
        <dbReference type="Proteomes" id="UP000199758"/>
    </source>
</evidence>
<feature type="compositionally biased region" description="Low complexity" evidence="1">
    <location>
        <begin position="36"/>
        <end position="47"/>
    </location>
</feature>
<dbReference type="STRING" id="490188.SAMN04488068_1248"/>
<protein>
    <submittedName>
        <fullName evidence="3">Putative salt-induced outer membrane protein</fullName>
    </submittedName>
</protein>
<evidence type="ECO:0000313" key="3">
    <source>
        <dbReference type="EMBL" id="SHG71997.1"/>
    </source>
</evidence>
<feature type="signal peptide" evidence="2">
    <location>
        <begin position="1"/>
        <end position="24"/>
    </location>
</feature>
<evidence type="ECO:0000256" key="2">
    <source>
        <dbReference type="SAM" id="SignalP"/>
    </source>
</evidence>
<dbReference type="RefSeq" id="WP_084083193.1">
    <property type="nucleotide sequence ID" value="NZ_FQWZ01000002.1"/>
</dbReference>
<dbReference type="EMBL" id="FQWZ01000002">
    <property type="protein sequence ID" value="SHG71997.1"/>
    <property type="molecule type" value="Genomic_DNA"/>
</dbReference>
<evidence type="ECO:0000256" key="1">
    <source>
        <dbReference type="SAM" id="MobiDB-lite"/>
    </source>
</evidence>